<comment type="cofactor">
    <cofactor evidence="1">
        <name>Mg(2+)</name>
        <dbReference type="ChEBI" id="CHEBI:18420"/>
    </cofactor>
</comment>
<sequence length="206" mass="24344">MENIYPTILAAKSYGIKYISMFCFSTENWNRPLQEVNYLMQFPSEIFSKKEQEKYLQEGIKVVWIGRRSKVPLKTRKAIEEMEAKTKDANQITLHIALDYGSFEEVENCFKIVFNDINSKKLSLDNFSINTILNNLYTKDTPQIDLLIRTGGEKRLSNFMLLQLAYAELYFINTYWPDFKESDLKLAIQEYNNRNRRFGVIKDEKK</sequence>
<name>A0A0M3SJF2_9MOLU</name>
<reference evidence="3 4" key="1">
    <citation type="journal article" date="2015" name="Genome Announc.">
        <title>Complete Genome Sequence of Spiroplasma cantharicola CC-1T (DSM 21588), a Bacterium Isolated from Soldier Beetle (Cantharis carolinus).</title>
        <authorList>
            <person name="Lo W.S."/>
            <person name="Liu P.Y."/>
            <person name="Kuo C.H."/>
        </authorList>
    </citation>
    <scope>NUCLEOTIDE SEQUENCE [LARGE SCALE GENOMIC DNA]</scope>
    <source>
        <strain evidence="3 4">CC-1</strain>
    </source>
</reference>
<dbReference type="NCBIfam" id="TIGR00055">
    <property type="entry name" value="uppS"/>
    <property type="match status" value="1"/>
</dbReference>
<dbReference type="InterPro" id="IPR001441">
    <property type="entry name" value="UPP_synth-like"/>
</dbReference>
<accession>A0A0M3SJF2</accession>
<dbReference type="Gene3D" id="3.40.1180.10">
    <property type="entry name" value="Decaprenyl diphosphate synthase-like"/>
    <property type="match status" value="1"/>
</dbReference>
<dbReference type="PANTHER" id="PTHR10291:SF0">
    <property type="entry name" value="DEHYDRODOLICHYL DIPHOSPHATE SYNTHASE 2"/>
    <property type="match status" value="1"/>
</dbReference>
<evidence type="ECO:0000313" key="4">
    <source>
        <dbReference type="Proteomes" id="UP000063919"/>
    </source>
</evidence>
<protein>
    <submittedName>
        <fullName evidence="3">Undecaprenyl pyrophosphate synthase</fullName>
    </submittedName>
</protein>
<dbReference type="GO" id="GO:0016094">
    <property type="term" value="P:polyprenol biosynthetic process"/>
    <property type="evidence" value="ECO:0007669"/>
    <property type="project" value="TreeGrafter"/>
</dbReference>
<keyword evidence="4" id="KW-1185">Reference proteome</keyword>
<dbReference type="PROSITE" id="PS01066">
    <property type="entry name" value="UPP_SYNTHASE"/>
    <property type="match status" value="1"/>
</dbReference>
<evidence type="ECO:0000313" key="3">
    <source>
        <dbReference type="EMBL" id="ALD66648.1"/>
    </source>
</evidence>
<dbReference type="GO" id="GO:0045547">
    <property type="term" value="F:ditrans,polycis-polyprenyl diphosphate synthase [(2E,6E)-farnesyl diphosphate specific] activity"/>
    <property type="evidence" value="ECO:0007669"/>
    <property type="project" value="TreeGrafter"/>
</dbReference>
<keyword evidence="2" id="KW-0808">Transferase</keyword>
<dbReference type="PANTHER" id="PTHR10291">
    <property type="entry name" value="DEHYDRODOLICHYL DIPHOSPHATE SYNTHASE FAMILY MEMBER"/>
    <property type="match status" value="1"/>
</dbReference>
<organism evidence="3 4">
    <name type="scientific">Spiroplasma cantharicola</name>
    <dbReference type="NCBI Taxonomy" id="362837"/>
    <lineage>
        <taxon>Bacteria</taxon>
        <taxon>Bacillati</taxon>
        <taxon>Mycoplasmatota</taxon>
        <taxon>Mollicutes</taxon>
        <taxon>Entomoplasmatales</taxon>
        <taxon>Spiroplasmataceae</taxon>
        <taxon>Spiroplasma</taxon>
    </lineage>
</organism>
<gene>
    <name evidence="3" type="primary">uppS</name>
    <name evidence="3" type="ORF">SCANT_v1c07420</name>
</gene>
<dbReference type="Pfam" id="PF01255">
    <property type="entry name" value="Prenyltransf"/>
    <property type="match status" value="1"/>
</dbReference>
<dbReference type="STRING" id="362837.SCANT_v1c07420"/>
<dbReference type="EMBL" id="CP012622">
    <property type="protein sequence ID" value="ALD66648.1"/>
    <property type="molecule type" value="Genomic_DNA"/>
</dbReference>
<dbReference type="PATRIC" id="fig|362837.3.peg.758"/>
<dbReference type="Proteomes" id="UP000063919">
    <property type="component" value="Chromosome"/>
</dbReference>
<dbReference type="SUPFAM" id="SSF64005">
    <property type="entry name" value="Undecaprenyl diphosphate synthase"/>
    <property type="match status" value="1"/>
</dbReference>
<dbReference type="OrthoDB" id="4191603at2"/>
<dbReference type="InterPro" id="IPR036424">
    <property type="entry name" value="UPP_synth-like_sf"/>
</dbReference>
<proteinExistence type="predicted"/>
<evidence type="ECO:0000256" key="1">
    <source>
        <dbReference type="ARBA" id="ARBA00001946"/>
    </source>
</evidence>
<dbReference type="CDD" id="cd00475">
    <property type="entry name" value="Cis_IPPS"/>
    <property type="match status" value="1"/>
</dbReference>
<evidence type="ECO:0000256" key="2">
    <source>
        <dbReference type="ARBA" id="ARBA00022679"/>
    </source>
</evidence>
<dbReference type="KEGG" id="scj:SCANT_v1c07420"/>
<dbReference type="InterPro" id="IPR018520">
    <property type="entry name" value="UPP_synth-like_CS"/>
</dbReference>
<dbReference type="AlphaFoldDB" id="A0A0M3SJF2"/>